<dbReference type="STRING" id="1148509.SAMN05216222_5069"/>
<dbReference type="AlphaFoldDB" id="A0A1H2BBV8"/>
<sequence length="125" mass="14057">MIKHTARYVFALSALAAMSAPAHASTWQICSLNVLITEVVKQPYPQLQARVVKVSSRQATADCPEENASLTFTPETKDYQSTLPRRQWPKKGQSVQIDYRYLDGICKGDGNSYPCRIKHYPLVGR</sequence>
<evidence type="ECO:0000313" key="3">
    <source>
        <dbReference type="Proteomes" id="UP000198481"/>
    </source>
</evidence>
<name>A0A1H2BBV8_9PSED</name>
<proteinExistence type="predicted"/>
<protein>
    <recommendedName>
        <fullName evidence="4">Ig-like domain-containing protein</fullName>
    </recommendedName>
</protein>
<feature type="chain" id="PRO_5009269806" description="Ig-like domain-containing protein" evidence="1">
    <location>
        <begin position="25"/>
        <end position="125"/>
    </location>
</feature>
<dbReference type="EMBL" id="LT629762">
    <property type="protein sequence ID" value="SDT55634.1"/>
    <property type="molecule type" value="Genomic_DNA"/>
</dbReference>
<keyword evidence="1" id="KW-0732">Signal</keyword>
<reference evidence="2 3" key="1">
    <citation type="submission" date="2016-10" db="EMBL/GenBank/DDBJ databases">
        <authorList>
            <person name="de Groot N.N."/>
        </authorList>
    </citation>
    <scope>NUCLEOTIDE SEQUENCE [LARGE SCALE GENOMIC DNA]</scope>
    <source>
        <strain evidence="2 3">LMG 26867</strain>
    </source>
</reference>
<gene>
    <name evidence="2" type="ORF">SAMN05216222_5069</name>
</gene>
<evidence type="ECO:0000256" key="1">
    <source>
        <dbReference type="SAM" id="SignalP"/>
    </source>
</evidence>
<organism evidence="2 3">
    <name type="scientific">Pseudomonas prosekii</name>
    <dbReference type="NCBI Taxonomy" id="1148509"/>
    <lineage>
        <taxon>Bacteria</taxon>
        <taxon>Pseudomonadati</taxon>
        <taxon>Pseudomonadota</taxon>
        <taxon>Gammaproteobacteria</taxon>
        <taxon>Pseudomonadales</taxon>
        <taxon>Pseudomonadaceae</taxon>
        <taxon>Pseudomonas</taxon>
    </lineage>
</organism>
<evidence type="ECO:0008006" key="4">
    <source>
        <dbReference type="Google" id="ProtNLM"/>
    </source>
</evidence>
<accession>A0A1H2BBV8</accession>
<dbReference type="Proteomes" id="UP000198481">
    <property type="component" value="Chromosome I"/>
</dbReference>
<feature type="signal peptide" evidence="1">
    <location>
        <begin position="1"/>
        <end position="24"/>
    </location>
</feature>
<evidence type="ECO:0000313" key="2">
    <source>
        <dbReference type="EMBL" id="SDT55634.1"/>
    </source>
</evidence>